<sequence length="78" mass="8851">MKSMIEFCRNNLANGAHAALEELKKDPNLDVIEYGCLSYCGKCRYSLYALVDGKLIIGETHQQLVANIYQHLEEHPLL</sequence>
<evidence type="ECO:0000313" key="2">
    <source>
        <dbReference type="Proteomes" id="UP001234495"/>
    </source>
</evidence>
<comment type="caution">
    <text evidence="1">The sequence shown here is derived from an EMBL/GenBank/DDBJ whole genome shotgun (WGS) entry which is preliminary data.</text>
</comment>
<dbReference type="Pfam" id="PF07293">
    <property type="entry name" value="DUF1450"/>
    <property type="match status" value="1"/>
</dbReference>
<dbReference type="EMBL" id="JAUSUD010000003">
    <property type="protein sequence ID" value="MDQ0229735.1"/>
    <property type="molecule type" value="Genomic_DNA"/>
</dbReference>
<protein>
    <submittedName>
        <fullName evidence="1">Uncharacterized protein YuzB (UPF0349 family)</fullName>
    </submittedName>
</protein>
<keyword evidence="2" id="KW-1185">Reference proteome</keyword>
<organism evidence="1 2">
    <name type="scientific">Metabacillus malikii</name>
    <dbReference type="NCBI Taxonomy" id="1504265"/>
    <lineage>
        <taxon>Bacteria</taxon>
        <taxon>Bacillati</taxon>
        <taxon>Bacillota</taxon>
        <taxon>Bacilli</taxon>
        <taxon>Bacillales</taxon>
        <taxon>Bacillaceae</taxon>
        <taxon>Metabacillus</taxon>
    </lineage>
</organism>
<gene>
    <name evidence="1" type="ORF">J2S19_000987</name>
</gene>
<dbReference type="NCBIfam" id="NF010190">
    <property type="entry name" value="PRK13669.1"/>
    <property type="match status" value="1"/>
</dbReference>
<dbReference type="Proteomes" id="UP001234495">
    <property type="component" value="Unassembled WGS sequence"/>
</dbReference>
<evidence type="ECO:0000313" key="1">
    <source>
        <dbReference type="EMBL" id="MDQ0229735.1"/>
    </source>
</evidence>
<accession>A0ABT9ZBU6</accession>
<reference evidence="1 2" key="1">
    <citation type="submission" date="2023-07" db="EMBL/GenBank/DDBJ databases">
        <title>Genomic Encyclopedia of Type Strains, Phase IV (KMG-IV): sequencing the most valuable type-strain genomes for metagenomic binning, comparative biology and taxonomic classification.</title>
        <authorList>
            <person name="Goeker M."/>
        </authorList>
    </citation>
    <scope>NUCLEOTIDE SEQUENCE [LARGE SCALE GENOMIC DNA]</scope>
    <source>
        <strain evidence="1 2">DSM 29005</strain>
    </source>
</reference>
<dbReference type="InterPro" id="IPR009910">
    <property type="entry name" value="DUF1450"/>
</dbReference>
<name>A0ABT9ZBU6_9BACI</name>
<dbReference type="RefSeq" id="WP_307337953.1">
    <property type="nucleotide sequence ID" value="NZ_JAUSUD010000003.1"/>
</dbReference>
<proteinExistence type="predicted"/>